<reference evidence="2 3" key="1">
    <citation type="submission" date="2019-01" db="EMBL/GenBank/DDBJ databases">
        <title>Draft genome sequence of Dictyobacter sp. Uno17.</title>
        <authorList>
            <person name="Wang C.M."/>
            <person name="Zheng Y."/>
            <person name="Sakai Y."/>
            <person name="Abe K."/>
            <person name="Yokota A."/>
            <person name="Yabe S."/>
        </authorList>
    </citation>
    <scope>NUCLEOTIDE SEQUENCE [LARGE SCALE GENOMIC DNA]</scope>
    <source>
        <strain evidence="2 3">Uno17</strain>
    </source>
</reference>
<gene>
    <name evidence="2" type="ORF">KDI_53400</name>
</gene>
<name>A0A5A5TKY6_9CHLR</name>
<evidence type="ECO:0000313" key="3">
    <source>
        <dbReference type="Proteomes" id="UP000322530"/>
    </source>
</evidence>
<dbReference type="Proteomes" id="UP000322530">
    <property type="component" value="Unassembled WGS sequence"/>
</dbReference>
<keyword evidence="1" id="KW-0472">Membrane</keyword>
<keyword evidence="1" id="KW-1133">Transmembrane helix</keyword>
<accession>A0A5A5TKY6</accession>
<proteinExistence type="predicted"/>
<organism evidence="2 3">
    <name type="scientific">Dictyobacter arantiisoli</name>
    <dbReference type="NCBI Taxonomy" id="2014874"/>
    <lineage>
        <taxon>Bacteria</taxon>
        <taxon>Bacillati</taxon>
        <taxon>Chloroflexota</taxon>
        <taxon>Ktedonobacteria</taxon>
        <taxon>Ktedonobacterales</taxon>
        <taxon>Dictyobacteraceae</taxon>
        <taxon>Dictyobacter</taxon>
    </lineage>
</organism>
<dbReference type="RefSeq" id="WP_149404576.1">
    <property type="nucleotide sequence ID" value="NZ_BIXY01000145.1"/>
</dbReference>
<evidence type="ECO:0000313" key="2">
    <source>
        <dbReference type="EMBL" id="GCF11776.1"/>
    </source>
</evidence>
<comment type="caution">
    <text evidence="2">The sequence shown here is derived from an EMBL/GenBank/DDBJ whole genome shotgun (WGS) entry which is preliminary data.</text>
</comment>
<keyword evidence="1" id="KW-0812">Transmembrane</keyword>
<dbReference type="EMBL" id="BIXY01000145">
    <property type="protein sequence ID" value="GCF11776.1"/>
    <property type="molecule type" value="Genomic_DNA"/>
</dbReference>
<protein>
    <submittedName>
        <fullName evidence="2">Uncharacterized protein</fullName>
    </submittedName>
</protein>
<dbReference type="AlphaFoldDB" id="A0A5A5TKY6"/>
<sequence length="98" mass="10820">MYIPHMKQGKSQFTPNFQLCFFIIYSIGLLASIALVLAAIMAVVYILNLTMTVIGEGIAHIASLYSSSDSFTKLLLLCILGYILYRVGRAAICKRGVR</sequence>
<evidence type="ECO:0000256" key="1">
    <source>
        <dbReference type="SAM" id="Phobius"/>
    </source>
</evidence>
<feature type="transmembrane region" description="Helical" evidence="1">
    <location>
        <begin position="21"/>
        <end position="47"/>
    </location>
</feature>
<feature type="transmembrane region" description="Helical" evidence="1">
    <location>
        <begin position="74"/>
        <end position="92"/>
    </location>
</feature>
<keyword evidence="3" id="KW-1185">Reference proteome</keyword>